<keyword evidence="2" id="KW-1185">Reference proteome</keyword>
<evidence type="ECO:0000313" key="1">
    <source>
        <dbReference type="EMBL" id="CAH2210807.1"/>
    </source>
</evidence>
<organism evidence="1 2">
    <name type="scientific">Pararge aegeria aegeria</name>
    <dbReference type="NCBI Taxonomy" id="348720"/>
    <lineage>
        <taxon>Eukaryota</taxon>
        <taxon>Metazoa</taxon>
        <taxon>Ecdysozoa</taxon>
        <taxon>Arthropoda</taxon>
        <taxon>Hexapoda</taxon>
        <taxon>Insecta</taxon>
        <taxon>Pterygota</taxon>
        <taxon>Neoptera</taxon>
        <taxon>Endopterygota</taxon>
        <taxon>Lepidoptera</taxon>
        <taxon>Glossata</taxon>
        <taxon>Ditrysia</taxon>
        <taxon>Papilionoidea</taxon>
        <taxon>Nymphalidae</taxon>
        <taxon>Satyrinae</taxon>
        <taxon>Satyrini</taxon>
        <taxon>Parargina</taxon>
        <taxon>Pararge</taxon>
    </lineage>
</organism>
<evidence type="ECO:0000313" key="2">
    <source>
        <dbReference type="Proteomes" id="UP000838756"/>
    </source>
</evidence>
<dbReference type="AlphaFoldDB" id="A0A8S4QPV4"/>
<reference evidence="1" key="1">
    <citation type="submission" date="2022-03" db="EMBL/GenBank/DDBJ databases">
        <authorList>
            <person name="Lindestad O."/>
        </authorList>
    </citation>
    <scope>NUCLEOTIDE SEQUENCE</scope>
</reference>
<dbReference type="EMBL" id="CAKXAJ010008305">
    <property type="protein sequence ID" value="CAH2210807.1"/>
    <property type="molecule type" value="Genomic_DNA"/>
</dbReference>
<dbReference type="Proteomes" id="UP000838756">
    <property type="component" value="Unassembled WGS sequence"/>
</dbReference>
<sequence>DSGDTAAPTEIIKKRAPAEDAKLLTKDTCI</sequence>
<accession>A0A8S4QPV4</accession>
<gene>
    <name evidence="1" type="primary">jg24714</name>
    <name evidence="1" type="ORF">PAEG_LOCUS2665</name>
</gene>
<comment type="caution">
    <text evidence="1">The sequence shown here is derived from an EMBL/GenBank/DDBJ whole genome shotgun (WGS) entry which is preliminary data.</text>
</comment>
<feature type="non-terminal residue" evidence="1">
    <location>
        <position position="1"/>
    </location>
</feature>
<name>A0A8S4QPV4_9NEOP</name>
<protein>
    <submittedName>
        <fullName evidence="1">Jg24714 protein</fullName>
    </submittedName>
</protein>
<proteinExistence type="predicted"/>